<protein>
    <submittedName>
        <fullName evidence="3">Hydrolase</fullName>
    </submittedName>
</protein>
<evidence type="ECO:0000313" key="4">
    <source>
        <dbReference type="Proteomes" id="UP000029525"/>
    </source>
</evidence>
<proteinExistence type="predicted"/>
<dbReference type="Gene3D" id="1.10.3210.10">
    <property type="entry name" value="Hypothetical protein af1432"/>
    <property type="match status" value="1"/>
</dbReference>
<dbReference type="PANTHER" id="PTHR36442:SF1">
    <property type="entry name" value="CYCLIC-DI-AMP PHOSPHODIESTERASE PGPH"/>
    <property type="match status" value="1"/>
</dbReference>
<dbReference type="Proteomes" id="UP000029525">
    <property type="component" value="Unassembled WGS sequence"/>
</dbReference>
<feature type="transmembrane region" description="Helical" evidence="1">
    <location>
        <begin position="15"/>
        <end position="33"/>
    </location>
</feature>
<gene>
    <name evidence="3" type="ORF">HMPREF0647_01065</name>
</gene>
<keyword evidence="3" id="KW-0378">Hydrolase</keyword>
<evidence type="ECO:0000256" key="1">
    <source>
        <dbReference type="SAM" id="Phobius"/>
    </source>
</evidence>
<dbReference type="OrthoDB" id="9806952at2"/>
<feature type="transmembrane region" description="Helical" evidence="1">
    <location>
        <begin position="320"/>
        <end position="338"/>
    </location>
</feature>
<dbReference type="Pfam" id="PF07697">
    <property type="entry name" value="7TMR-HDED"/>
    <property type="match status" value="1"/>
</dbReference>
<dbReference type="InterPro" id="IPR006674">
    <property type="entry name" value="HD_domain"/>
</dbReference>
<dbReference type="SMART" id="SM00471">
    <property type="entry name" value="HDc"/>
    <property type="match status" value="1"/>
</dbReference>
<feature type="transmembrane region" description="Helical" evidence="1">
    <location>
        <begin position="296"/>
        <end position="313"/>
    </location>
</feature>
<comment type="caution">
    <text evidence="3">The sequence shown here is derived from an EMBL/GenBank/DDBJ whole genome shotgun (WGS) entry which is preliminary data.</text>
</comment>
<dbReference type="SUPFAM" id="SSF109604">
    <property type="entry name" value="HD-domain/PDEase-like"/>
    <property type="match status" value="1"/>
</dbReference>
<dbReference type="Pfam" id="PF01966">
    <property type="entry name" value="HD"/>
    <property type="match status" value="1"/>
</dbReference>
<keyword evidence="1" id="KW-0472">Membrane</keyword>
<dbReference type="InterPro" id="IPR011624">
    <property type="entry name" value="Metal-dep_PHydrolase_7TM_extra"/>
</dbReference>
<reference evidence="3 4" key="1">
    <citation type="submission" date="2014-07" db="EMBL/GenBank/DDBJ databases">
        <authorList>
            <person name="McCorrison J."/>
            <person name="Sanka R."/>
            <person name="Torralba M."/>
            <person name="Gillis M."/>
            <person name="Haft D.H."/>
            <person name="Methe B."/>
            <person name="Sutton G."/>
            <person name="Nelson K.E."/>
        </authorList>
    </citation>
    <scope>NUCLEOTIDE SEQUENCE [LARGE SCALE GENOMIC DNA]</scope>
    <source>
        <strain evidence="3 4">DNF00320</strain>
    </source>
</reference>
<dbReference type="NCBIfam" id="TIGR00277">
    <property type="entry name" value="HDIG"/>
    <property type="match status" value="1"/>
</dbReference>
<dbReference type="InterPro" id="IPR003607">
    <property type="entry name" value="HD/PDEase_dom"/>
</dbReference>
<dbReference type="AlphaFoldDB" id="A0A096BSR4"/>
<keyword evidence="1" id="KW-1133">Transmembrane helix</keyword>
<name>A0A096BSR4_9BACT</name>
<dbReference type="GO" id="GO:0016787">
    <property type="term" value="F:hydrolase activity"/>
    <property type="evidence" value="ECO:0007669"/>
    <property type="project" value="UniProtKB-KW"/>
</dbReference>
<dbReference type="InterPro" id="IPR011621">
    <property type="entry name" value="Metal-dep_PHydrolase_7TM_intra"/>
</dbReference>
<feature type="transmembrane region" description="Helical" evidence="1">
    <location>
        <begin position="261"/>
        <end position="284"/>
    </location>
</feature>
<dbReference type="InterPro" id="IPR006675">
    <property type="entry name" value="HDIG_dom"/>
</dbReference>
<sequence>MIKFKYNTNNSWSNFVIRMLLVVGVTLFISFFLPKNKGKLFHYEEGKPWLYGQLIAKFDFPIFKTEETIKQERDSILKHFQPYYYRQKSIEDKNIKAFKEAYKGGIPGVPANLTDVVIKRFHEIYSVGVMDPQQYNRLSKDTSMLIRVVAEKQAVSTPLKKVYPTSEAYEQIFMDPQLSPYRAALQQCNLNSYIEPNIIYDKDRSETEASDMLSLLPQASGMVLEGQRIIDRGDIIDGKTYRILDSFEQAMEKRNASQDEVLLTTIGQALYVFILLLLFTLYLTLFRKDYFGKPRALGLLYVTIAIFPIITSLMMEHTIFSVYIIPFTMAAIFTRVFTDSRTAFITYATMILIAAAAVKYQYEFIVVQFAAGLIAIYSLRELSKRSQIFITALVVTLGSAAMYLALQLIQADNVSQLDHFIYLHLTINGIFLLFTYPLMLVIEKTFGFISTVTMFELSNTNNQLLRQLSETAPGTFQHSITVGNLAAEIANKIGAKAQLLRTGALYHDIGKMINPVFFTENQAGVNPHDKLNDLESARIIISHVTDGLKLAEQNGLPSMIKDFISTHHGAGIAKYFYIHYQNEHPDEKVDVAPFRYPGVNPFTREQAILMMSDSVEAASHSLTEYSEESISGLVNKIIDGQVAQGSFNDAPITFLDITTAKSVLIERLKAIYHTRIQYPKLKNEAAQAKEP</sequence>
<dbReference type="EMBL" id="JRNQ01000004">
    <property type="protein sequence ID" value="KGF45732.1"/>
    <property type="molecule type" value="Genomic_DNA"/>
</dbReference>
<dbReference type="Pfam" id="PF07698">
    <property type="entry name" value="7TM-7TMR_HD"/>
    <property type="match status" value="1"/>
</dbReference>
<feature type="domain" description="HD/PDEase" evidence="2">
    <location>
        <begin position="471"/>
        <end position="627"/>
    </location>
</feature>
<evidence type="ECO:0000259" key="2">
    <source>
        <dbReference type="SMART" id="SM00471"/>
    </source>
</evidence>
<dbReference type="CDD" id="cd00077">
    <property type="entry name" value="HDc"/>
    <property type="match status" value="1"/>
</dbReference>
<feature type="transmembrane region" description="Helical" evidence="1">
    <location>
        <begin position="344"/>
        <end position="376"/>
    </location>
</feature>
<dbReference type="PANTHER" id="PTHR36442">
    <property type="entry name" value="CYCLIC-DI-AMP PHOSPHODIESTERASE PGPH"/>
    <property type="match status" value="1"/>
</dbReference>
<dbReference type="InterPro" id="IPR052722">
    <property type="entry name" value="PgpH_phosphodiesterase"/>
</dbReference>
<evidence type="ECO:0000313" key="3">
    <source>
        <dbReference type="EMBL" id="KGF45732.1"/>
    </source>
</evidence>
<keyword evidence="1" id="KW-0812">Transmembrane</keyword>
<dbReference type="RefSeq" id="WP_036865850.1">
    <property type="nucleotide sequence ID" value="NZ_JRNQ01000004.1"/>
</dbReference>
<feature type="transmembrane region" description="Helical" evidence="1">
    <location>
        <begin position="421"/>
        <end position="442"/>
    </location>
</feature>
<accession>A0A096BSR4</accession>
<feature type="transmembrane region" description="Helical" evidence="1">
    <location>
        <begin position="388"/>
        <end position="409"/>
    </location>
</feature>
<organism evidence="3 4">
    <name type="scientific">Prevotella bivia DNF00320</name>
    <dbReference type="NCBI Taxonomy" id="1401068"/>
    <lineage>
        <taxon>Bacteria</taxon>
        <taxon>Pseudomonadati</taxon>
        <taxon>Bacteroidota</taxon>
        <taxon>Bacteroidia</taxon>
        <taxon>Bacteroidales</taxon>
        <taxon>Prevotellaceae</taxon>
        <taxon>Prevotella</taxon>
    </lineage>
</organism>